<dbReference type="Gene3D" id="3.10.20.320">
    <property type="entry name" value="Putative peptidoglycan bound protein (lpxtg motif)"/>
    <property type="match status" value="4"/>
</dbReference>
<feature type="signal peptide" evidence="8">
    <location>
        <begin position="1"/>
        <end position="36"/>
    </location>
</feature>
<evidence type="ECO:0000256" key="2">
    <source>
        <dbReference type="ARBA" id="ARBA00022525"/>
    </source>
</evidence>
<keyword evidence="7" id="KW-1133">Transmembrane helix</keyword>
<keyword evidence="7" id="KW-0812">Transmembrane</keyword>
<keyword evidence="4" id="KW-0677">Repeat</keyword>
<name>A0AB37IJF0_ENTHR</name>
<dbReference type="Proteomes" id="UP000253498">
    <property type="component" value="Unassembled WGS sequence"/>
</dbReference>
<evidence type="ECO:0000256" key="7">
    <source>
        <dbReference type="SAM" id="Phobius"/>
    </source>
</evidence>
<feature type="domain" description="MucBP" evidence="10">
    <location>
        <begin position="294"/>
        <end position="355"/>
    </location>
</feature>
<evidence type="ECO:0000256" key="6">
    <source>
        <dbReference type="SAM" id="MobiDB-lite"/>
    </source>
</evidence>
<feature type="compositionally biased region" description="Basic and acidic residues" evidence="6">
    <location>
        <begin position="528"/>
        <end position="554"/>
    </location>
</feature>
<keyword evidence="5" id="KW-0572">Peptidoglycan-anchor</keyword>
<evidence type="ECO:0000313" key="12">
    <source>
        <dbReference type="Proteomes" id="UP000253498"/>
    </source>
</evidence>
<feature type="domain" description="MucBP" evidence="10">
    <location>
        <begin position="219"/>
        <end position="280"/>
    </location>
</feature>
<feature type="domain" description="MucBP" evidence="10">
    <location>
        <begin position="369"/>
        <end position="432"/>
    </location>
</feature>
<evidence type="ECO:0008006" key="13">
    <source>
        <dbReference type="Google" id="ProtNLM"/>
    </source>
</evidence>
<evidence type="ECO:0000259" key="9">
    <source>
        <dbReference type="Pfam" id="PF00746"/>
    </source>
</evidence>
<evidence type="ECO:0000256" key="1">
    <source>
        <dbReference type="ARBA" id="ARBA00022512"/>
    </source>
</evidence>
<keyword evidence="7" id="KW-0472">Membrane</keyword>
<proteinExistence type="predicted"/>
<feature type="compositionally biased region" description="Basic and acidic residues" evidence="6">
    <location>
        <begin position="562"/>
        <end position="573"/>
    </location>
</feature>
<feature type="compositionally biased region" description="Low complexity" evidence="6">
    <location>
        <begin position="574"/>
        <end position="602"/>
    </location>
</feature>
<feature type="transmembrane region" description="Helical" evidence="7">
    <location>
        <begin position="613"/>
        <end position="632"/>
    </location>
</feature>
<feature type="domain" description="MucBP" evidence="10">
    <location>
        <begin position="144"/>
        <end position="207"/>
    </location>
</feature>
<dbReference type="Pfam" id="PF00746">
    <property type="entry name" value="Gram_pos_anchor"/>
    <property type="match status" value="1"/>
</dbReference>
<keyword evidence="2" id="KW-0964">Secreted</keyword>
<feature type="chain" id="PRO_5044324701" description="LPXTG cell wall anchor domain-containing protein" evidence="8">
    <location>
        <begin position="37"/>
        <end position="641"/>
    </location>
</feature>
<evidence type="ECO:0000256" key="3">
    <source>
        <dbReference type="ARBA" id="ARBA00022729"/>
    </source>
</evidence>
<dbReference type="RefSeq" id="WP_096710153.1">
    <property type="nucleotide sequence ID" value="NZ_JBFCRC010000017.1"/>
</dbReference>
<sequence length="641" mass="71321">MTKRKQNKKIKKMKTIMNSALLMTTVVGLLAPNVLAASNAVSEIEMIDEVQPPHDSGTLDLSMPEPEIGRVSVIGVDVDTQKVLWFSEEFGFVGNNVTLFAEIVEGYELISPDRVTIYMETPEIYHNFYYKKIEDSPEESFSSVTVQYLHNETGQPIAEPTVINDLEIGTEYIGNALVIDGYTIVGPETYTINVSEDPNSNIITFRYDENPVPKEKAAVTVKYMNEKGESIAEDKIISDLEIGSTHTEEALLIEGYELLSTKVQTIEIQSEGNIITFIYETKETTPPENEKANLTVKYIDEQGQTIANDKIIQDLEVGSTYTEEALLIEGYELLSAKVQTIEVQSEGNTITFIYKTKETSPSENEKADLTVRYIDEQGQSIAEKKVITDLEIGKLHKEEALLIKGYELVNPKLAIQEVMIEKGTNTITFIYKKIKTTVALAENVAFIYGTEGKQMTAVIPGGTTMYVVLNGEIIGKAKQEKVNSSRLVDVKVEEPTTIYLSKAVANGETVQYYTENEAGEKSVISEITRQEKTDQTNKPNKPTENDDNKQDQSKVDTTTETNKNKESTEKKESNQTSTSKNGSTTKNNSTGTTKTTVSGKATLPKTGEQQNRLLRSLGMALLVTVMGISYILKRKNRIKQD</sequence>
<dbReference type="AlphaFoldDB" id="A0AB37IJF0"/>
<comment type="caution">
    <text evidence="11">The sequence shown here is derived from an EMBL/GenBank/DDBJ whole genome shotgun (WGS) entry which is preliminary data.</text>
</comment>
<evidence type="ECO:0000313" key="11">
    <source>
        <dbReference type="EMBL" id="RBT68133.1"/>
    </source>
</evidence>
<reference evidence="11 12" key="1">
    <citation type="submission" date="2015-06" db="EMBL/GenBank/DDBJ databases">
        <title>The Genome Sequence of Enterococcus hirae 88EA1.</title>
        <authorList>
            <consortium name="The Broad Institute Genomics Platform"/>
            <consortium name="The Broad Institute Genome Sequencing Center for Infectious Disease"/>
            <person name="Earl A.M."/>
            <person name="Van Tyne D."/>
            <person name="Lebreton F."/>
            <person name="Saavedra J.T."/>
            <person name="Gilmore M.S."/>
            <person name="Manson McGuire A."/>
            <person name="Clock S."/>
            <person name="Crupain M."/>
            <person name="Rangan U."/>
            <person name="Young S."/>
            <person name="Abouelleil A."/>
            <person name="Cao P."/>
            <person name="Chapman S.B."/>
            <person name="Griggs A."/>
            <person name="Priest M."/>
            <person name="Shea T."/>
            <person name="Wortman J."/>
            <person name="Nusbaum C."/>
            <person name="Birren B."/>
        </authorList>
    </citation>
    <scope>NUCLEOTIDE SEQUENCE [LARGE SCALE GENOMIC DNA]</scope>
    <source>
        <strain evidence="11 12">88EA1</strain>
    </source>
</reference>
<organism evidence="11 12">
    <name type="scientific">Enterococcus hirae</name>
    <dbReference type="NCBI Taxonomy" id="1354"/>
    <lineage>
        <taxon>Bacteria</taxon>
        <taxon>Bacillati</taxon>
        <taxon>Bacillota</taxon>
        <taxon>Bacilli</taxon>
        <taxon>Lactobacillales</taxon>
        <taxon>Enterococcaceae</taxon>
        <taxon>Enterococcus</taxon>
    </lineage>
</organism>
<dbReference type="InterPro" id="IPR009459">
    <property type="entry name" value="MucBP_dom"/>
</dbReference>
<gene>
    <name evidence="11" type="ORF">EB03_01257</name>
</gene>
<protein>
    <recommendedName>
        <fullName evidence="13">LPXTG cell wall anchor domain-containing protein</fullName>
    </recommendedName>
</protein>
<feature type="region of interest" description="Disordered" evidence="6">
    <location>
        <begin position="523"/>
        <end position="608"/>
    </location>
</feature>
<evidence type="ECO:0000259" key="10">
    <source>
        <dbReference type="Pfam" id="PF06458"/>
    </source>
</evidence>
<dbReference type="EMBL" id="LESJ01000005">
    <property type="protein sequence ID" value="RBT68133.1"/>
    <property type="molecule type" value="Genomic_DNA"/>
</dbReference>
<feature type="domain" description="Gram-positive cocci surface proteins LPxTG" evidence="9">
    <location>
        <begin position="597"/>
        <end position="636"/>
    </location>
</feature>
<evidence type="ECO:0000256" key="4">
    <source>
        <dbReference type="ARBA" id="ARBA00022737"/>
    </source>
</evidence>
<accession>A0AB37IJF0</accession>
<dbReference type="InterPro" id="IPR019931">
    <property type="entry name" value="LPXTG_anchor"/>
</dbReference>
<dbReference type="Pfam" id="PF06458">
    <property type="entry name" value="MucBP"/>
    <property type="match status" value="4"/>
</dbReference>
<keyword evidence="1" id="KW-0134">Cell wall</keyword>
<evidence type="ECO:0000256" key="8">
    <source>
        <dbReference type="SAM" id="SignalP"/>
    </source>
</evidence>
<evidence type="ECO:0000256" key="5">
    <source>
        <dbReference type="ARBA" id="ARBA00023088"/>
    </source>
</evidence>
<dbReference type="NCBIfam" id="TIGR01167">
    <property type="entry name" value="LPXTG_anchor"/>
    <property type="match status" value="1"/>
</dbReference>
<keyword evidence="3 8" id="KW-0732">Signal</keyword>